<dbReference type="Pfam" id="PF00582">
    <property type="entry name" value="Usp"/>
    <property type="match status" value="2"/>
</dbReference>
<dbReference type="PANTHER" id="PTHR46268">
    <property type="entry name" value="STRESS RESPONSE PROTEIN NHAX"/>
    <property type="match status" value="1"/>
</dbReference>
<dbReference type="InterPro" id="IPR014729">
    <property type="entry name" value="Rossmann-like_a/b/a_fold"/>
</dbReference>
<feature type="domain" description="UspA" evidence="4">
    <location>
        <begin position="153"/>
        <end position="281"/>
    </location>
</feature>
<dbReference type="Proteomes" id="UP001519325">
    <property type="component" value="Unassembled WGS sequence"/>
</dbReference>
<keyword evidence="2" id="KW-0547">Nucleotide-binding</keyword>
<evidence type="ECO:0000256" key="1">
    <source>
        <dbReference type="ARBA" id="ARBA00008791"/>
    </source>
</evidence>
<organism evidence="5 6">
    <name type="scientific">Nocardia goodfellowii</name>
    <dbReference type="NCBI Taxonomy" id="882446"/>
    <lineage>
        <taxon>Bacteria</taxon>
        <taxon>Bacillati</taxon>
        <taxon>Actinomycetota</taxon>
        <taxon>Actinomycetes</taxon>
        <taxon>Mycobacteriales</taxon>
        <taxon>Nocardiaceae</taxon>
        <taxon>Nocardia</taxon>
    </lineage>
</organism>
<keyword evidence="6" id="KW-1185">Reference proteome</keyword>
<reference evidence="5 6" key="1">
    <citation type="submission" date="2021-03" db="EMBL/GenBank/DDBJ databases">
        <title>Sequencing the genomes of 1000 actinobacteria strains.</title>
        <authorList>
            <person name="Klenk H.-P."/>
        </authorList>
    </citation>
    <scope>NUCLEOTIDE SEQUENCE [LARGE SCALE GENOMIC DNA]</scope>
    <source>
        <strain evidence="5 6">DSM 45516</strain>
    </source>
</reference>
<dbReference type="InterPro" id="IPR006016">
    <property type="entry name" value="UspA"/>
</dbReference>
<dbReference type="Gene3D" id="3.40.50.620">
    <property type="entry name" value="HUPs"/>
    <property type="match status" value="2"/>
</dbReference>
<dbReference type="SUPFAM" id="SSF52402">
    <property type="entry name" value="Adenine nucleotide alpha hydrolases-like"/>
    <property type="match status" value="2"/>
</dbReference>
<keyword evidence="3" id="KW-0067">ATP-binding</keyword>
<name>A0ABS4QI54_9NOCA</name>
<accession>A0ABS4QI54</accession>
<evidence type="ECO:0000259" key="4">
    <source>
        <dbReference type="Pfam" id="PF00582"/>
    </source>
</evidence>
<dbReference type="EMBL" id="JAGGMR010000001">
    <property type="protein sequence ID" value="MBP2191384.1"/>
    <property type="molecule type" value="Genomic_DNA"/>
</dbReference>
<dbReference type="InterPro" id="IPR006015">
    <property type="entry name" value="Universal_stress_UspA"/>
</dbReference>
<evidence type="ECO:0000313" key="5">
    <source>
        <dbReference type="EMBL" id="MBP2191384.1"/>
    </source>
</evidence>
<evidence type="ECO:0000313" key="6">
    <source>
        <dbReference type="Proteomes" id="UP001519325"/>
    </source>
</evidence>
<comment type="similarity">
    <text evidence="1">Belongs to the universal stress protein A family.</text>
</comment>
<feature type="domain" description="UspA" evidence="4">
    <location>
        <begin position="9"/>
        <end position="144"/>
    </location>
</feature>
<proteinExistence type="inferred from homology"/>
<dbReference type="PRINTS" id="PR01438">
    <property type="entry name" value="UNVRSLSTRESS"/>
</dbReference>
<sequence>MSAHPAHQAIVVGVDGSEQAEAAVRWAAADAARSRAPLHLIAAIGLPIDYAFSWRVPIDDTPLRREAAEKLALAVRIATEAAAPDTITTEITDAPPIPVLLDHSENARMVVVGARGLGAIRRRLLGSVSSALARHAQCPVAIIPGVEEYCTGPVVVGVDGSPTSNAALAIAFDEAVRRHADLVAVTTWYDPGYYTPRAEIAALAQACSADSLAGYAQKYPDVTVRPVVAEADPADQLVTESRDAQLIVVGSRGRGGFARMTLGSVSEAVLHRAEVPILIVRPSTPG</sequence>
<dbReference type="RefSeq" id="WP_209892932.1">
    <property type="nucleotide sequence ID" value="NZ_JAGGMR010000001.1"/>
</dbReference>
<comment type="caution">
    <text evidence="5">The sequence shown here is derived from an EMBL/GenBank/DDBJ whole genome shotgun (WGS) entry which is preliminary data.</text>
</comment>
<gene>
    <name evidence="5" type="ORF">BJ987_004285</name>
</gene>
<evidence type="ECO:0000256" key="3">
    <source>
        <dbReference type="ARBA" id="ARBA00022840"/>
    </source>
</evidence>
<evidence type="ECO:0000256" key="2">
    <source>
        <dbReference type="ARBA" id="ARBA00022741"/>
    </source>
</evidence>
<protein>
    <submittedName>
        <fullName evidence="5">Nucleotide-binding universal stress UspA family protein</fullName>
    </submittedName>
</protein>
<dbReference type="PANTHER" id="PTHR46268:SF27">
    <property type="entry name" value="UNIVERSAL STRESS PROTEIN RV2623"/>
    <property type="match status" value="1"/>
</dbReference>